<name>A0ABY4FVP7_9MICO</name>
<sequence length="65" mass="7334">MSKRFTVQRPPNVKDGLTEHEVGADEMRTNGGALEFWIGGELNVAYGPGFWVNAWFEYDEGEPDD</sequence>
<dbReference type="EMBL" id="CP095043">
    <property type="protein sequence ID" value="UOQ60367.1"/>
    <property type="molecule type" value="Genomic_DNA"/>
</dbReference>
<reference evidence="1 2" key="1">
    <citation type="submission" date="2022-04" db="EMBL/GenBank/DDBJ databases">
        <title>Leucobacter sp. isolated from rhizosphere of onion.</title>
        <authorList>
            <person name="Won M."/>
            <person name="Lee C.-M."/>
            <person name="Woen H.-Y."/>
            <person name="Kwon S.-W."/>
        </authorList>
    </citation>
    <scope>NUCLEOTIDE SEQUENCE [LARGE SCALE GENOMIC DNA]</scope>
    <source>
        <strain evidence="1 2">H25R-14</strain>
    </source>
</reference>
<evidence type="ECO:0000313" key="2">
    <source>
        <dbReference type="Proteomes" id="UP000831775"/>
    </source>
</evidence>
<organism evidence="1 2">
    <name type="scientific">Leucobacter rhizosphaerae</name>
    <dbReference type="NCBI Taxonomy" id="2932245"/>
    <lineage>
        <taxon>Bacteria</taxon>
        <taxon>Bacillati</taxon>
        <taxon>Actinomycetota</taxon>
        <taxon>Actinomycetes</taxon>
        <taxon>Micrococcales</taxon>
        <taxon>Microbacteriaceae</taxon>
        <taxon>Leucobacter</taxon>
    </lineage>
</organism>
<accession>A0ABY4FVP7</accession>
<keyword evidence="2" id="KW-1185">Reference proteome</keyword>
<proteinExistence type="predicted"/>
<protein>
    <recommendedName>
        <fullName evidence="3">Lasso RiPP family leader peptide-containing protein</fullName>
    </recommendedName>
</protein>
<evidence type="ECO:0000313" key="1">
    <source>
        <dbReference type="EMBL" id="UOQ60367.1"/>
    </source>
</evidence>
<dbReference type="RefSeq" id="WP_244685942.1">
    <property type="nucleotide sequence ID" value="NZ_CP095043.1"/>
</dbReference>
<evidence type="ECO:0008006" key="3">
    <source>
        <dbReference type="Google" id="ProtNLM"/>
    </source>
</evidence>
<dbReference type="Proteomes" id="UP000831775">
    <property type="component" value="Chromosome"/>
</dbReference>
<gene>
    <name evidence="1" type="ORF">MUN76_15260</name>
</gene>